<keyword evidence="12" id="KW-1185">Reference proteome</keyword>
<dbReference type="Pfam" id="PF23555">
    <property type="entry name" value="zf-RING_Vps41"/>
    <property type="match status" value="1"/>
</dbReference>
<keyword evidence="3" id="KW-0862">Zinc</keyword>
<evidence type="ECO:0000313" key="12">
    <source>
        <dbReference type="Proteomes" id="UP000549394"/>
    </source>
</evidence>
<dbReference type="Gene3D" id="2.130.10.10">
    <property type="entry name" value="YVTN repeat-like/Quinoprotein amine dehydrogenase"/>
    <property type="match status" value="1"/>
</dbReference>
<feature type="repeat" description="CHCR" evidence="7">
    <location>
        <begin position="574"/>
        <end position="718"/>
    </location>
</feature>
<dbReference type="Proteomes" id="UP000549394">
    <property type="component" value="Unassembled WGS sequence"/>
</dbReference>
<dbReference type="EMBL" id="CAJFCJ010000007">
    <property type="protein sequence ID" value="CAD5117252.1"/>
    <property type="molecule type" value="Genomic_DNA"/>
</dbReference>
<organism evidence="11 12">
    <name type="scientific">Dimorphilus gyrociliatus</name>
    <dbReference type="NCBI Taxonomy" id="2664684"/>
    <lineage>
        <taxon>Eukaryota</taxon>
        <taxon>Metazoa</taxon>
        <taxon>Spiralia</taxon>
        <taxon>Lophotrochozoa</taxon>
        <taxon>Annelida</taxon>
        <taxon>Polychaeta</taxon>
        <taxon>Polychaeta incertae sedis</taxon>
        <taxon>Dinophilidae</taxon>
        <taxon>Dimorphilus</taxon>
    </lineage>
</organism>
<accession>A0A7I8VLT6</accession>
<evidence type="ECO:0000256" key="1">
    <source>
        <dbReference type="ARBA" id="ARBA00022448"/>
    </source>
</evidence>
<evidence type="ECO:0000313" key="11">
    <source>
        <dbReference type="EMBL" id="CAD5117252.1"/>
    </source>
</evidence>
<dbReference type="SMART" id="SM00299">
    <property type="entry name" value="CLH"/>
    <property type="match status" value="1"/>
</dbReference>
<keyword evidence="2 6" id="KW-0863">Zinc-finger</keyword>
<dbReference type="PROSITE" id="PS50089">
    <property type="entry name" value="ZF_RING_2"/>
    <property type="match status" value="1"/>
</dbReference>
<dbReference type="PROSITE" id="PS50236">
    <property type="entry name" value="CHCR"/>
    <property type="match status" value="1"/>
</dbReference>
<evidence type="ECO:0000256" key="7">
    <source>
        <dbReference type="PROSITE-ProRule" id="PRU01006"/>
    </source>
</evidence>
<dbReference type="GO" id="GO:0005770">
    <property type="term" value="C:late endosome"/>
    <property type="evidence" value="ECO:0007669"/>
    <property type="project" value="TreeGrafter"/>
</dbReference>
<dbReference type="PANTHER" id="PTHR12616">
    <property type="entry name" value="VACUOLAR PROTEIN SORTING VPS41"/>
    <property type="match status" value="1"/>
</dbReference>
<dbReference type="InterPro" id="IPR015943">
    <property type="entry name" value="WD40/YVTN_repeat-like_dom_sf"/>
</dbReference>
<dbReference type="GO" id="GO:0006623">
    <property type="term" value="P:protein targeting to vacuole"/>
    <property type="evidence" value="ECO:0007669"/>
    <property type="project" value="InterPro"/>
</dbReference>
<dbReference type="InterPro" id="IPR001841">
    <property type="entry name" value="Znf_RING"/>
</dbReference>
<dbReference type="GO" id="GO:0009267">
    <property type="term" value="P:cellular response to starvation"/>
    <property type="evidence" value="ECO:0007669"/>
    <property type="project" value="TreeGrafter"/>
</dbReference>
<evidence type="ECO:0000256" key="9">
    <source>
        <dbReference type="SAM" id="MobiDB-lite"/>
    </source>
</evidence>
<dbReference type="InterPro" id="IPR057780">
    <property type="entry name" value="Beta-prop_Vps41"/>
</dbReference>
<dbReference type="Pfam" id="PF23556">
    <property type="entry name" value="TPR_Vps41"/>
    <property type="match status" value="1"/>
</dbReference>
<feature type="domain" description="RING-type" evidence="10">
    <location>
        <begin position="797"/>
        <end position="841"/>
    </location>
</feature>
<reference evidence="11 12" key="1">
    <citation type="submission" date="2020-08" db="EMBL/GenBank/DDBJ databases">
        <authorList>
            <person name="Hejnol A."/>
        </authorList>
    </citation>
    <scope>NUCLEOTIDE SEQUENCE [LARGE SCALE GENOMIC DNA]</scope>
</reference>
<dbReference type="InterPro" id="IPR045111">
    <property type="entry name" value="Vps41/Vps8"/>
</dbReference>
<dbReference type="SMART" id="SM00184">
    <property type="entry name" value="RING"/>
    <property type="match status" value="1"/>
</dbReference>
<dbReference type="OrthoDB" id="244107at2759"/>
<dbReference type="GO" id="GO:0030897">
    <property type="term" value="C:HOPS complex"/>
    <property type="evidence" value="ECO:0007669"/>
    <property type="project" value="TreeGrafter"/>
</dbReference>
<sequence length="856" mass="99113">MAAVSQSNLEIQEQQSSESSIGEVSIDGDSSDEEEGEPKLKYARVEHDVVRILSREVATCLAVHTKFLALGTDWGMIHILDHQGNNICKKNLPSISIDDNGDYLASCSDDGRVVINGLYHGDYNQTTSYNRPIKAVAIEPTFYKSSSSKTYVCGDDALALCERRGLLNRYHSTILHQGEGTIRNIQWKGSRFAWANDHSVRIFDTELRCRISTICKDIKGLSSDLYPCRLFWKDDNSLLVGWGQRVRLAKVKEEKVGEKIVRSMYLAMTIDIEYYVCGISMLNDNIVLLTWSKPESENRNERAHMIVVEQPLNTSGADDYVVLSDEALSLRGYEAYRCIDYHLECLPDENTYYIVTPKDLVIAKERDMDDHVSWLLHNAKYEEAVIVAQQHSRELKKYNAQAVGEESIQKLIEEGDFEEAASLSYRILGSNKQQWSNIFYKFVELHQIKVIAPFVQRCDPQLSPDIYELILDDYLKNDIEYFRNLLEEWPCHIYDVKSIIRMVNKKLAAESENRVLLECLARLYEYDKDFMRGFDIYLSLKHNRVFSVIEKHSLHSAIKNNLVELFDLNSEKTSRLLLDSSHTISVDEVVKQLEERPKYLHMYLHQLFIRDKEIGKIHHDKQIQLYADYDRKEMLQFLRNSAHYTLNTALKVCEDRDFNKEVVYLLNRMGNKKKALQVLMNRMKNVEEAIIFCKEENEKYLWEMLISNACDKADFITSLLNNIGSHVDPIFIIRQIKGGMQIPGLRDSLVKLLQDYNLQINLRRGCRNILITDSVNLFQKLHVLRRRSISVLEWKTCGVCSEIIIKTDTTLLKDVILFNCRHVFHEECLQNQSLPYCVLCSSAQDAKEARRSLLYC</sequence>
<protein>
    <recommendedName>
        <fullName evidence="5">Vacuolar protein sorting-associated protein 41 homolog</fullName>
    </recommendedName>
</protein>
<keyword evidence="8" id="KW-0175">Coiled coil</keyword>
<evidence type="ECO:0000256" key="2">
    <source>
        <dbReference type="ARBA" id="ARBA00022771"/>
    </source>
</evidence>
<dbReference type="SUPFAM" id="SSF50978">
    <property type="entry name" value="WD40 repeat-like"/>
    <property type="match status" value="1"/>
</dbReference>
<feature type="region of interest" description="Disordered" evidence="9">
    <location>
        <begin position="1"/>
        <end position="40"/>
    </location>
</feature>
<name>A0A7I8VLT6_9ANNE</name>
<feature type="coiled-coil region" evidence="8">
    <location>
        <begin position="669"/>
        <end position="696"/>
    </location>
</feature>
<dbReference type="Pfam" id="PF23411">
    <property type="entry name" value="Beta-prop_Vps41"/>
    <property type="match status" value="1"/>
</dbReference>
<dbReference type="InterPro" id="IPR000547">
    <property type="entry name" value="Clathrin_H-chain/VPS_repeat"/>
</dbReference>
<dbReference type="InterPro" id="IPR057779">
    <property type="entry name" value="Znf_RING_Vps41"/>
</dbReference>
<dbReference type="GO" id="GO:0008270">
    <property type="term" value="F:zinc ion binding"/>
    <property type="evidence" value="ECO:0007669"/>
    <property type="project" value="UniProtKB-KW"/>
</dbReference>
<keyword evidence="4" id="KW-0653">Protein transport</keyword>
<dbReference type="InterPro" id="IPR011990">
    <property type="entry name" value="TPR-like_helical_dom_sf"/>
</dbReference>
<evidence type="ECO:0000256" key="4">
    <source>
        <dbReference type="ARBA" id="ARBA00022927"/>
    </source>
</evidence>
<dbReference type="PANTHER" id="PTHR12616:SF1">
    <property type="entry name" value="VACUOLAR PROTEIN SORTING-ASSOCIATED PROTEIN 41 HOMOLOG"/>
    <property type="match status" value="1"/>
</dbReference>
<evidence type="ECO:0000256" key="8">
    <source>
        <dbReference type="SAM" id="Coils"/>
    </source>
</evidence>
<proteinExistence type="predicted"/>
<evidence type="ECO:0000256" key="3">
    <source>
        <dbReference type="ARBA" id="ARBA00022833"/>
    </source>
</evidence>
<dbReference type="SUPFAM" id="SSF57850">
    <property type="entry name" value="RING/U-box"/>
    <property type="match status" value="1"/>
</dbReference>
<feature type="compositionally biased region" description="Low complexity" evidence="9">
    <location>
        <begin position="1"/>
        <end position="28"/>
    </location>
</feature>
<keyword evidence="2 6" id="KW-0479">Metal-binding</keyword>
<keyword evidence="1" id="KW-0813">Transport</keyword>
<comment type="caution">
    <text evidence="11">The sequence shown here is derived from an EMBL/GenBank/DDBJ whole genome shotgun (WGS) entry which is preliminary data.</text>
</comment>
<dbReference type="AlphaFoldDB" id="A0A7I8VLT6"/>
<dbReference type="GO" id="GO:0034058">
    <property type="term" value="P:endosomal vesicle fusion"/>
    <property type="evidence" value="ECO:0007669"/>
    <property type="project" value="TreeGrafter"/>
</dbReference>
<dbReference type="GO" id="GO:0016236">
    <property type="term" value="P:macroautophagy"/>
    <property type="evidence" value="ECO:0007669"/>
    <property type="project" value="TreeGrafter"/>
</dbReference>
<evidence type="ECO:0000256" key="5">
    <source>
        <dbReference type="ARBA" id="ARBA00029538"/>
    </source>
</evidence>
<evidence type="ECO:0000259" key="10">
    <source>
        <dbReference type="PROSITE" id="PS50089"/>
    </source>
</evidence>
<evidence type="ECO:0000256" key="6">
    <source>
        <dbReference type="PROSITE-ProRule" id="PRU00175"/>
    </source>
</evidence>
<gene>
    <name evidence="11" type="ORF">DGYR_LOCUS5799</name>
</gene>
<dbReference type="InterPro" id="IPR036322">
    <property type="entry name" value="WD40_repeat_dom_sf"/>
</dbReference>
<dbReference type="Gene3D" id="1.25.40.10">
    <property type="entry name" value="Tetratricopeptide repeat domain"/>
    <property type="match status" value="1"/>
</dbReference>